<dbReference type="Proteomes" id="UP000198656">
    <property type="component" value="Unassembled WGS sequence"/>
</dbReference>
<keyword evidence="3" id="KW-0804">Transcription</keyword>
<evidence type="ECO:0000256" key="3">
    <source>
        <dbReference type="ARBA" id="ARBA00023163"/>
    </source>
</evidence>
<dbReference type="SUPFAM" id="SSF46689">
    <property type="entry name" value="Homeodomain-like"/>
    <property type="match status" value="1"/>
</dbReference>
<evidence type="ECO:0000256" key="4">
    <source>
        <dbReference type="PROSITE-ProRule" id="PRU00335"/>
    </source>
</evidence>
<reference evidence="7" key="1">
    <citation type="submission" date="2016-10" db="EMBL/GenBank/DDBJ databases">
        <authorList>
            <person name="Varghese N."/>
            <person name="Submissions S."/>
        </authorList>
    </citation>
    <scope>NUCLEOTIDE SEQUENCE [LARGE SCALE GENOMIC DNA]</scope>
    <source>
        <strain evidence="7">DSM 8344</strain>
    </source>
</reference>
<dbReference type="InterPro" id="IPR050109">
    <property type="entry name" value="HTH-type_TetR-like_transc_reg"/>
</dbReference>
<dbReference type="STRING" id="1121419.SAMN05443529_12915"/>
<dbReference type="Pfam" id="PF00440">
    <property type="entry name" value="TetR_N"/>
    <property type="match status" value="1"/>
</dbReference>
<dbReference type="EMBL" id="FNCP01000029">
    <property type="protein sequence ID" value="SDI19576.1"/>
    <property type="molecule type" value="Genomic_DNA"/>
</dbReference>
<evidence type="ECO:0000313" key="6">
    <source>
        <dbReference type="EMBL" id="SDI19576.1"/>
    </source>
</evidence>
<dbReference type="InterPro" id="IPR013570">
    <property type="entry name" value="Tscrpt_reg_YsiA_C"/>
</dbReference>
<evidence type="ECO:0000256" key="2">
    <source>
        <dbReference type="ARBA" id="ARBA00023125"/>
    </source>
</evidence>
<protein>
    <submittedName>
        <fullName evidence="6">Transcriptional regulator, TetR family</fullName>
    </submittedName>
</protein>
<evidence type="ECO:0000259" key="5">
    <source>
        <dbReference type="PROSITE" id="PS50977"/>
    </source>
</evidence>
<dbReference type="Pfam" id="PF08359">
    <property type="entry name" value="TetR_C_4"/>
    <property type="match status" value="1"/>
</dbReference>
<dbReference type="PRINTS" id="PR00455">
    <property type="entry name" value="HTHTETR"/>
</dbReference>
<sequence length="199" mass="22520">MDAQREGKFQRILDAAIEAFAESGFHHCQVNKIARLAGVADGTIYLYFKSKEDVLIRVFQERMGDFIAGVSRELSQCKTTEARLRTIVKTHFTYMEQNRSVAIVTQLELRQSDPRVRLPINSTVSDYFNLIEGVIQQGIESGEVPKMDTRVARQMIFGSLDEATTDWVMARSPRTLTSGIEPMLALFEGALQVRKSEIK</sequence>
<dbReference type="InterPro" id="IPR009057">
    <property type="entry name" value="Homeodomain-like_sf"/>
</dbReference>
<dbReference type="OrthoDB" id="13453at2"/>
<dbReference type="Gene3D" id="1.10.10.60">
    <property type="entry name" value="Homeodomain-like"/>
    <property type="match status" value="1"/>
</dbReference>
<feature type="domain" description="HTH tetR-type" evidence="5">
    <location>
        <begin position="6"/>
        <end position="66"/>
    </location>
</feature>
<dbReference type="InterPro" id="IPR036271">
    <property type="entry name" value="Tet_transcr_reg_TetR-rel_C_sf"/>
</dbReference>
<keyword evidence="2 4" id="KW-0238">DNA-binding</keyword>
<dbReference type="Gene3D" id="1.10.357.10">
    <property type="entry name" value="Tetracycline Repressor, domain 2"/>
    <property type="match status" value="1"/>
</dbReference>
<dbReference type="GO" id="GO:0000976">
    <property type="term" value="F:transcription cis-regulatory region binding"/>
    <property type="evidence" value="ECO:0007669"/>
    <property type="project" value="TreeGrafter"/>
</dbReference>
<keyword evidence="7" id="KW-1185">Reference proteome</keyword>
<gene>
    <name evidence="6" type="ORF">SAMN05443529_12915</name>
</gene>
<dbReference type="GO" id="GO:0003700">
    <property type="term" value="F:DNA-binding transcription factor activity"/>
    <property type="evidence" value="ECO:0007669"/>
    <property type="project" value="TreeGrafter"/>
</dbReference>
<name>A0A1G8IKV3_9FIRM</name>
<accession>A0A1G8IKV3</accession>
<dbReference type="PANTHER" id="PTHR30055:SF234">
    <property type="entry name" value="HTH-TYPE TRANSCRIPTIONAL REGULATOR BETI"/>
    <property type="match status" value="1"/>
</dbReference>
<feature type="DNA-binding region" description="H-T-H motif" evidence="4">
    <location>
        <begin position="29"/>
        <end position="48"/>
    </location>
</feature>
<dbReference type="AlphaFoldDB" id="A0A1G8IKV3"/>
<dbReference type="PANTHER" id="PTHR30055">
    <property type="entry name" value="HTH-TYPE TRANSCRIPTIONAL REGULATOR RUTR"/>
    <property type="match status" value="1"/>
</dbReference>
<organism evidence="6 7">
    <name type="scientific">Desulfosporosinus hippei DSM 8344</name>
    <dbReference type="NCBI Taxonomy" id="1121419"/>
    <lineage>
        <taxon>Bacteria</taxon>
        <taxon>Bacillati</taxon>
        <taxon>Bacillota</taxon>
        <taxon>Clostridia</taxon>
        <taxon>Eubacteriales</taxon>
        <taxon>Desulfitobacteriaceae</taxon>
        <taxon>Desulfosporosinus</taxon>
    </lineage>
</organism>
<evidence type="ECO:0000313" key="7">
    <source>
        <dbReference type="Proteomes" id="UP000198656"/>
    </source>
</evidence>
<dbReference type="SUPFAM" id="SSF48498">
    <property type="entry name" value="Tetracyclin repressor-like, C-terminal domain"/>
    <property type="match status" value="1"/>
</dbReference>
<proteinExistence type="predicted"/>
<evidence type="ECO:0000256" key="1">
    <source>
        <dbReference type="ARBA" id="ARBA00023015"/>
    </source>
</evidence>
<keyword evidence="1" id="KW-0805">Transcription regulation</keyword>
<dbReference type="PROSITE" id="PS50977">
    <property type="entry name" value="HTH_TETR_2"/>
    <property type="match status" value="1"/>
</dbReference>
<dbReference type="InterPro" id="IPR001647">
    <property type="entry name" value="HTH_TetR"/>
</dbReference>
<dbReference type="RefSeq" id="WP_092335285.1">
    <property type="nucleotide sequence ID" value="NZ_FNCP01000029.1"/>
</dbReference>